<accession>A0ABD7YJP9</accession>
<comment type="catalytic activity">
    <reaction evidence="16">
        <text>Preferential cleavage: (Ac)2-L-Lys-D-Ala-|-D-Ala. Also transpeptidation of peptidyl-alanyl moieties that are N-acyl substituents of D-alanine.</text>
        <dbReference type="EC" id="3.4.16.4"/>
    </reaction>
</comment>
<dbReference type="InterPro" id="IPR050515">
    <property type="entry name" value="Beta-lactam/transpept"/>
</dbReference>
<organism evidence="19 20">
    <name type="scientific">Vibrio aestuarianus</name>
    <dbReference type="NCBI Taxonomy" id="28171"/>
    <lineage>
        <taxon>Bacteria</taxon>
        <taxon>Pseudomonadati</taxon>
        <taxon>Pseudomonadota</taxon>
        <taxon>Gammaproteobacteria</taxon>
        <taxon>Vibrionales</taxon>
        <taxon>Vibrionaceae</taxon>
        <taxon>Vibrio</taxon>
    </lineage>
</organism>
<dbReference type="FunFam" id="3.90.1310.10:FF:000003">
    <property type="entry name" value="Peptidoglycan D,D-transpeptidase FtsI"/>
    <property type="match status" value="1"/>
</dbReference>
<protein>
    <recommendedName>
        <fullName evidence="16">Peptidoglycan D,D-transpeptidase FtsI</fullName>
        <ecNumber evidence="16">3.4.16.4</ecNumber>
    </recommendedName>
    <alternativeName>
        <fullName evidence="16">Penicillin-binding protein 3</fullName>
        <shortName evidence="16">PBP-3</shortName>
    </alternativeName>
</protein>
<evidence type="ECO:0000256" key="14">
    <source>
        <dbReference type="ARBA" id="ARBA00023306"/>
    </source>
</evidence>
<dbReference type="GO" id="GO:0008360">
    <property type="term" value="P:regulation of cell shape"/>
    <property type="evidence" value="ECO:0007669"/>
    <property type="project" value="UniProtKB-KW"/>
</dbReference>
<keyword evidence="3 16" id="KW-0997">Cell inner membrane</keyword>
<evidence type="ECO:0000256" key="12">
    <source>
        <dbReference type="ARBA" id="ARBA00023136"/>
    </source>
</evidence>
<keyword evidence="12 16" id="KW-0472">Membrane</keyword>
<sequence>MKNSKSKAQPAPRQEKQASPILIQWRFYLILFFVFCAFVLLVGRVAFIQVIEPDNLIREGDMRSVRAKTLQSARGIISDRNGEPLAVSVPVEAVWADPVAIFKAGGLVERDRWYALADVLGIKRDELLKKIESNQSRRFIYLQRQVSPAMAKYIRELKLAGVGLKAESRRYYPAGEVSAHLIGVTGIDGHGLEGVERSYDKWLTGEAGKQVIRKDRYGRVVENISLEEREEGKPLELTIDQRLQAIAFRAVKQAVADYRATSASAVLLDVKTGAVLAMVNAPSYNPNNRSDLQSFKMRNRVITDAFEPGSTVKPFVVLAALENGTADENTIIDTGDGILQIGGSRVRDTSKVGKANLATILKKSSNVGVTKLALDMPLEALLGMYNSVGLGEVSGLNLVGETAGIFPNRRRWSKFEIATLAFGYGLSITPIQLAHAYATLGNYGKYQPIHIIENNQQDLSHQVVDRNNAKKVLAMLEMVTQPGGTATQAAVPGYRIAAKTGTSRKAISGGYGDEYFAYTAGVAPVSDPRVSLVVMVNEPQGDQYYGGSVAGPVFAEIMKGALQILNVAPDENRFQK</sequence>
<gene>
    <name evidence="16" type="primary">ftsI</name>
    <name evidence="19" type="ORF">PYE67_10855</name>
</gene>
<dbReference type="EMBL" id="CP118711">
    <property type="protein sequence ID" value="WGK84866.1"/>
    <property type="molecule type" value="Genomic_DNA"/>
</dbReference>
<evidence type="ECO:0000256" key="8">
    <source>
        <dbReference type="ARBA" id="ARBA00022801"/>
    </source>
</evidence>
<evidence type="ECO:0000256" key="4">
    <source>
        <dbReference type="ARBA" id="ARBA00022618"/>
    </source>
</evidence>
<keyword evidence="7 16" id="KW-0812">Transmembrane</keyword>
<keyword evidence="2 16" id="KW-1003">Cell membrane</keyword>
<dbReference type="GO" id="GO:0043093">
    <property type="term" value="P:FtsZ-dependent cytokinesis"/>
    <property type="evidence" value="ECO:0007669"/>
    <property type="project" value="UniProtKB-UniRule"/>
</dbReference>
<evidence type="ECO:0000256" key="13">
    <source>
        <dbReference type="ARBA" id="ARBA00023210"/>
    </source>
</evidence>
<dbReference type="GO" id="GO:0009002">
    <property type="term" value="F:serine-type D-Ala-D-Ala carboxypeptidase activity"/>
    <property type="evidence" value="ECO:0007669"/>
    <property type="project" value="UniProtKB-UniRule"/>
</dbReference>
<dbReference type="SUPFAM" id="SSF56601">
    <property type="entry name" value="beta-lactamase/transpeptidase-like"/>
    <property type="match status" value="1"/>
</dbReference>
<dbReference type="GO" id="GO:0000917">
    <property type="term" value="P:division septum assembly"/>
    <property type="evidence" value="ECO:0007669"/>
    <property type="project" value="UniProtKB-KW"/>
</dbReference>
<comment type="similarity">
    <text evidence="16">Belongs to the transpeptidase family. FtsI subfamily.</text>
</comment>
<dbReference type="SUPFAM" id="SSF56519">
    <property type="entry name" value="Penicillin binding protein dimerisation domain"/>
    <property type="match status" value="1"/>
</dbReference>
<dbReference type="Gene3D" id="3.30.450.330">
    <property type="match status" value="1"/>
</dbReference>
<keyword evidence="10 16" id="KW-0573">Peptidoglycan synthesis</keyword>
<dbReference type="PANTHER" id="PTHR30627">
    <property type="entry name" value="PEPTIDOGLYCAN D,D-TRANSPEPTIDASE"/>
    <property type="match status" value="1"/>
</dbReference>
<keyword evidence="13 16" id="KW-0717">Septation</keyword>
<dbReference type="PANTHER" id="PTHR30627:SF1">
    <property type="entry name" value="PEPTIDOGLYCAN D,D-TRANSPEPTIDASE FTSI"/>
    <property type="match status" value="1"/>
</dbReference>
<keyword evidence="11 16" id="KW-1133">Transmembrane helix</keyword>
<dbReference type="InterPro" id="IPR037532">
    <property type="entry name" value="FtsI_transpept"/>
</dbReference>
<dbReference type="InterPro" id="IPR036138">
    <property type="entry name" value="PBP_dimer_sf"/>
</dbReference>
<evidence type="ECO:0000256" key="15">
    <source>
        <dbReference type="ARBA" id="ARBA00023316"/>
    </source>
</evidence>
<dbReference type="Pfam" id="PF00905">
    <property type="entry name" value="Transpeptidase"/>
    <property type="match status" value="1"/>
</dbReference>
<evidence type="ECO:0000313" key="19">
    <source>
        <dbReference type="EMBL" id="WGK84866.1"/>
    </source>
</evidence>
<keyword evidence="9 16" id="KW-0133">Cell shape</keyword>
<dbReference type="InterPro" id="IPR012338">
    <property type="entry name" value="Beta-lactam/transpept-like"/>
</dbReference>
<dbReference type="GO" id="GO:0071555">
    <property type="term" value="P:cell wall organization"/>
    <property type="evidence" value="ECO:0007669"/>
    <property type="project" value="UniProtKB-KW"/>
</dbReference>
<evidence type="ECO:0000313" key="20">
    <source>
        <dbReference type="Proteomes" id="UP001241226"/>
    </source>
</evidence>
<dbReference type="EC" id="3.4.16.4" evidence="16"/>
<feature type="transmembrane region" description="Helical" evidence="16">
    <location>
        <begin position="27"/>
        <end position="47"/>
    </location>
</feature>
<proteinExistence type="inferred from homology"/>
<name>A0ABD7YJP9_9VIBR</name>
<comment type="subcellular location">
    <subcellularLocation>
        <location evidence="1 16">Cell inner membrane</location>
        <topology evidence="1 16">Single-pass membrane protein</topology>
    </subcellularLocation>
</comment>
<evidence type="ECO:0000256" key="10">
    <source>
        <dbReference type="ARBA" id="ARBA00022984"/>
    </source>
</evidence>
<dbReference type="AlphaFoldDB" id="A0ABD7YJP9"/>
<evidence type="ECO:0000256" key="5">
    <source>
        <dbReference type="ARBA" id="ARBA00022645"/>
    </source>
</evidence>
<dbReference type="Proteomes" id="UP001241226">
    <property type="component" value="Chromosome 1"/>
</dbReference>
<dbReference type="Gene3D" id="3.40.710.10">
    <property type="entry name" value="DD-peptidase/beta-lactamase superfamily"/>
    <property type="match status" value="1"/>
</dbReference>
<dbReference type="RefSeq" id="WP_261927231.1">
    <property type="nucleotide sequence ID" value="NZ_CALYLG010000277.1"/>
</dbReference>
<dbReference type="GO" id="GO:0009252">
    <property type="term" value="P:peptidoglycan biosynthetic process"/>
    <property type="evidence" value="ECO:0007669"/>
    <property type="project" value="UniProtKB-UniRule"/>
</dbReference>
<reference evidence="19 20" key="1">
    <citation type="submission" date="2022-02" db="EMBL/GenBank/DDBJ databases">
        <title>Emergence and expansion in Europe of a Vibrio aestuarianus clonal complex pathogenic for oysters.</title>
        <authorList>
            <person name="Mesnil A."/>
            <person name="Travers M.-A."/>
        </authorList>
    </citation>
    <scope>NUCLEOTIDE SEQUENCE [LARGE SCALE GENOMIC DNA]</scope>
    <source>
        <strain evidence="19 20">U17</strain>
    </source>
</reference>
<comment type="function">
    <text evidence="16">Catalyzes cross-linking of the peptidoglycan cell wall at the division septum.</text>
</comment>
<keyword evidence="4 16" id="KW-0132">Cell division</keyword>
<dbReference type="GO" id="GO:0008658">
    <property type="term" value="F:penicillin binding"/>
    <property type="evidence" value="ECO:0007669"/>
    <property type="project" value="UniProtKB-ARBA"/>
</dbReference>
<dbReference type="Gene3D" id="3.90.1310.10">
    <property type="entry name" value="Penicillin-binding protein 2a (Domain 2)"/>
    <property type="match status" value="1"/>
</dbReference>
<keyword evidence="14 16" id="KW-0131">Cell cycle</keyword>
<evidence type="ECO:0000256" key="16">
    <source>
        <dbReference type="HAMAP-Rule" id="MF_02080"/>
    </source>
</evidence>
<keyword evidence="5 16" id="KW-0121">Carboxypeptidase</keyword>
<dbReference type="InterPro" id="IPR001460">
    <property type="entry name" value="PCN-bd_Tpept"/>
</dbReference>
<evidence type="ECO:0000259" key="17">
    <source>
        <dbReference type="Pfam" id="PF00905"/>
    </source>
</evidence>
<evidence type="ECO:0000259" key="18">
    <source>
        <dbReference type="Pfam" id="PF03717"/>
    </source>
</evidence>
<dbReference type="Pfam" id="PF03717">
    <property type="entry name" value="PBP_dimer"/>
    <property type="match status" value="1"/>
</dbReference>
<comment type="pathway">
    <text evidence="16">Cell wall biogenesis; peptidoglycan biosynthesis.</text>
</comment>
<dbReference type="GO" id="GO:0005886">
    <property type="term" value="C:plasma membrane"/>
    <property type="evidence" value="ECO:0007669"/>
    <property type="project" value="UniProtKB-SubCell"/>
</dbReference>
<evidence type="ECO:0000256" key="3">
    <source>
        <dbReference type="ARBA" id="ARBA00022519"/>
    </source>
</evidence>
<evidence type="ECO:0000256" key="9">
    <source>
        <dbReference type="ARBA" id="ARBA00022960"/>
    </source>
</evidence>
<evidence type="ECO:0000256" key="11">
    <source>
        <dbReference type="ARBA" id="ARBA00022989"/>
    </source>
</evidence>
<feature type="domain" description="Penicillin-binding protein dimerisation" evidence="18">
    <location>
        <begin position="71"/>
        <end position="224"/>
    </location>
</feature>
<feature type="active site" description="Acyl-ester intermediate" evidence="16">
    <location>
        <position position="310"/>
    </location>
</feature>
<dbReference type="GO" id="GO:0006508">
    <property type="term" value="P:proteolysis"/>
    <property type="evidence" value="ECO:0007669"/>
    <property type="project" value="UniProtKB-KW"/>
</dbReference>
<evidence type="ECO:0000256" key="6">
    <source>
        <dbReference type="ARBA" id="ARBA00022670"/>
    </source>
</evidence>
<dbReference type="InterPro" id="IPR005311">
    <property type="entry name" value="PBP_dimer"/>
</dbReference>
<keyword evidence="8 16" id="KW-0378">Hydrolase</keyword>
<evidence type="ECO:0000256" key="7">
    <source>
        <dbReference type="ARBA" id="ARBA00022692"/>
    </source>
</evidence>
<evidence type="ECO:0000256" key="2">
    <source>
        <dbReference type="ARBA" id="ARBA00022475"/>
    </source>
</evidence>
<keyword evidence="6 16" id="KW-0645">Protease</keyword>
<dbReference type="HAMAP" id="MF_02080">
    <property type="entry name" value="FtsI_transpept"/>
    <property type="match status" value="1"/>
</dbReference>
<evidence type="ECO:0000256" key="1">
    <source>
        <dbReference type="ARBA" id="ARBA00004377"/>
    </source>
</evidence>
<keyword evidence="15 16" id="KW-0961">Cell wall biogenesis/degradation</keyword>
<feature type="domain" description="Penicillin-binding protein transpeptidase" evidence="17">
    <location>
        <begin position="264"/>
        <end position="559"/>
    </location>
</feature>